<gene>
    <name evidence="3" type="ordered locus">Metev_1769</name>
</gene>
<comment type="similarity">
    <text evidence="1">Belongs to the bacterial solute-binding protein 1 family. WtpA subfamily.</text>
</comment>
<keyword evidence="2" id="KW-1133">Transmembrane helix</keyword>
<dbReference type="STRING" id="644295.Metev_1769"/>
<keyword evidence="2" id="KW-0472">Membrane</keyword>
<protein>
    <submittedName>
        <fullName evidence="3">Extracellular solute-binding protein family 1</fullName>
    </submittedName>
</protein>
<evidence type="ECO:0000313" key="4">
    <source>
        <dbReference type="Proteomes" id="UP000000391"/>
    </source>
</evidence>
<evidence type="ECO:0000313" key="3">
    <source>
        <dbReference type="EMBL" id="ADI74606.1"/>
    </source>
</evidence>
<accession>D7EB89</accession>
<dbReference type="NCBIfam" id="NF003196">
    <property type="entry name" value="PRK04168.1"/>
    <property type="match status" value="1"/>
</dbReference>
<dbReference type="GO" id="GO:0030973">
    <property type="term" value="F:molybdate ion binding"/>
    <property type="evidence" value="ECO:0007669"/>
    <property type="project" value="TreeGrafter"/>
</dbReference>
<dbReference type="SUPFAM" id="SSF53850">
    <property type="entry name" value="Periplasmic binding protein-like II"/>
    <property type="match status" value="1"/>
</dbReference>
<dbReference type="NCBIfam" id="TIGR03730">
    <property type="entry name" value="tungstate_WtpA"/>
    <property type="match status" value="1"/>
</dbReference>
<dbReference type="GeneID" id="9347422"/>
<dbReference type="GO" id="GO:1901359">
    <property type="term" value="F:tungstate binding"/>
    <property type="evidence" value="ECO:0007669"/>
    <property type="project" value="InterPro"/>
</dbReference>
<dbReference type="Gene3D" id="3.40.190.10">
    <property type="entry name" value="Periplasmic binding protein-like II"/>
    <property type="match status" value="2"/>
</dbReference>
<name>D7EB89_METEZ</name>
<dbReference type="OrthoDB" id="7820at2157"/>
<dbReference type="InterPro" id="IPR050682">
    <property type="entry name" value="ModA/WtpA"/>
</dbReference>
<sequence length="357" mass="39978">MKYSNILKIIGIIAMILVIFAGIGCMSDTGESTTQDNQGTESQQQGDVVLNVFHAGSLTIPFKELEQMYEKRHPNVDVRREAGGSVATVRKITEVGKQADVVGVADYSLIPNMMMNEYTDCYSAFAKNQMVIAYTEDSKYSDEINNDNWYDILRRSDVTFGFSNPNDDPCGYRSQMTTQLAEIYYNDSQIYDDLMASNTAMDTTSSNGTYTVNVPNSENINPNSDKIMMRSMETELSSALEMGEIDYFYIYRSVAVQHGFEFVELPSEIDLSSVKHEDMYSKVKVERGNGDISKGKPIVYGVTIPDTVNQKEHAVGFIKLLHSEDGQQVLENNGQPPIVPASTNTINKVPEELMEYF</sequence>
<dbReference type="EMBL" id="CP002069">
    <property type="protein sequence ID" value="ADI74606.1"/>
    <property type="molecule type" value="Genomic_DNA"/>
</dbReference>
<dbReference type="InterPro" id="IPR022498">
    <property type="entry name" value="ABC_trnspt_W-bd_WtpA"/>
</dbReference>
<proteinExistence type="inferred from homology"/>
<dbReference type="PANTHER" id="PTHR30632">
    <property type="entry name" value="MOLYBDATE-BINDING PERIPLASMIC PROTEIN"/>
    <property type="match status" value="1"/>
</dbReference>
<dbReference type="HOGENOM" id="CLU_055936_0_0_2"/>
<keyword evidence="4" id="KW-1185">Reference proteome</keyword>
<evidence type="ECO:0000256" key="1">
    <source>
        <dbReference type="ARBA" id="ARBA00009438"/>
    </source>
</evidence>
<reference evidence="3 4" key="1">
    <citation type="submission" date="2010-06" db="EMBL/GenBank/DDBJ databases">
        <title>Complete sequence chromosome of Methanohalobium evestigatum Z-7303.</title>
        <authorList>
            <consortium name="US DOE Joint Genome Institute"/>
            <person name="Lucas S."/>
            <person name="Copeland A."/>
            <person name="Lapidus A."/>
            <person name="Cheng J.-F."/>
            <person name="Bruce D."/>
            <person name="Goodwin L."/>
            <person name="Pitluck S."/>
            <person name="Saunders E."/>
            <person name="Detter J.C."/>
            <person name="Han C."/>
            <person name="Tapia R."/>
            <person name="Land M."/>
            <person name="Hauser L."/>
            <person name="Kyrpides N."/>
            <person name="Mikhailova N."/>
            <person name="Sieprawska-Lupa M."/>
            <person name="Whitman W.B."/>
            <person name="Anderson I."/>
            <person name="Woyke T."/>
        </authorList>
    </citation>
    <scope>NUCLEOTIDE SEQUENCE [LARGE SCALE GENOMIC DNA]</scope>
    <source>
        <strain evidence="4">ATCC BAA-1072 / DSM 3721 / NBRC 107634 / OCM 161 / Z-7303</strain>
    </source>
</reference>
<dbReference type="Pfam" id="PF13531">
    <property type="entry name" value="SBP_bac_11"/>
    <property type="match status" value="1"/>
</dbReference>
<feature type="transmembrane region" description="Helical" evidence="2">
    <location>
        <begin position="6"/>
        <end position="26"/>
    </location>
</feature>
<dbReference type="PANTHER" id="PTHR30632:SF16">
    <property type="entry name" value="MOLYBDATE_TUNGSTATE-BINDING PROTEIN WTPA"/>
    <property type="match status" value="1"/>
</dbReference>
<dbReference type="AlphaFoldDB" id="D7EB89"/>
<dbReference type="GO" id="GO:0015689">
    <property type="term" value="P:molybdate ion transport"/>
    <property type="evidence" value="ECO:0007669"/>
    <property type="project" value="TreeGrafter"/>
</dbReference>
<dbReference type="KEGG" id="mev:Metev_1769"/>
<organism evidence="3 4">
    <name type="scientific">Methanohalobium evestigatum (strain ATCC BAA-1072 / DSM 3721 / NBRC 107634 / OCM 161 / Z-7303)</name>
    <dbReference type="NCBI Taxonomy" id="644295"/>
    <lineage>
        <taxon>Archaea</taxon>
        <taxon>Methanobacteriati</taxon>
        <taxon>Methanobacteriota</taxon>
        <taxon>Stenosarchaea group</taxon>
        <taxon>Methanomicrobia</taxon>
        <taxon>Methanosarcinales</taxon>
        <taxon>Methanosarcinaceae</taxon>
        <taxon>Methanohalobium</taxon>
    </lineage>
</organism>
<evidence type="ECO:0000256" key="2">
    <source>
        <dbReference type="SAM" id="Phobius"/>
    </source>
</evidence>
<dbReference type="CDD" id="cd13540">
    <property type="entry name" value="PBP2_ModA_WtpA"/>
    <property type="match status" value="1"/>
</dbReference>
<dbReference type="Proteomes" id="UP000000391">
    <property type="component" value="Chromosome"/>
</dbReference>
<dbReference type="RefSeq" id="WP_013195171.1">
    <property type="nucleotide sequence ID" value="NC_014253.1"/>
</dbReference>
<dbReference type="PROSITE" id="PS51257">
    <property type="entry name" value="PROKAR_LIPOPROTEIN"/>
    <property type="match status" value="1"/>
</dbReference>
<keyword evidence="2" id="KW-0812">Transmembrane</keyword>